<sequence>MSTNIKIARICEFCQNEFIAKTTKTQYCSLKCSSRAYKARTRQSKIDQSNKQTEIAKNPILEAVKVKDFLSIKQAGLLFGISRSTIYRLVNRGQLDIGKFGKRTVIRRCDLDSFFALPVEDLLFKPKQQFPGFDNCYTITEIQQKFKISSGALYFLIQRRGIVKYAIGKFTYVAKQDIDIIFNTTGI</sequence>
<dbReference type="EMBL" id="FMVC01000005">
    <property type="protein sequence ID" value="SCY74470.1"/>
    <property type="molecule type" value="Genomic_DNA"/>
</dbReference>
<name>A0ABY0LWS0_9FLAO</name>
<evidence type="ECO:0000313" key="3">
    <source>
        <dbReference type="Proteomes" id="UP000199307"/>
    </source>
</evidence>
<evidence type="ECO:0000259" key="1">
    <source>
        <dbReference type="Pfam" id="PF12728"/>
    </source>
</evidence>
<dbReference type="Pfam" id="PF12728">
    <property type="entry name" value="HTH_17"/>
    <property type="match status" value="1"/>
</dbReference>
<comment type="caution">
    <text evidence="2">The sequence shown here is derived from an EMBL/GenBank/DDBJ whole genome shotgun (WGS) entry which is preliminary data.</text>
</comment>
<protein>
    <submittedName>
        <fullName evidence="2">DNA binding domain-containing protein, excisionase family</fullName>
    </submittedName>
</protein>
<evidence type="ECO:0000313" key="2">
    <source>
        <dbReference type="EMBL" id="SCY74470.1"/>
    </source>
</evidence>
<proteinExistence type="predicted"/>
<accession>A0ABY0LWS0</accession>
<dbReference type="InterPro" id="IPR041657">
    <property type="entry name" value="HTH_17"/>
</dbReference>
<organism evidence="2 3">
    <name type="scientific">Flavobacterium anhuiense</name>
    <dbReference type="NCBI Taxonomy" id="459526"/>
    <lineage>
        <taxon>Bacteria</taxon>
        <taxon>Pseudomonadati</taxon>
        <taxon>Bacteroidota</taxon>
        <taxon>Flavobacteriia</taxon>
        <taxon>Flavobacteriales</taxon>
        <taxon>Flavobacteriaceae</taxon>
        <taxon>Flavobacterium</taxon>
    </lineage>
</organism>
<gene>
    <name evidence="2" type="ORF">SAMN02927916_3148</name>
</gene>
<dbReference type="Proteomes" id="UP000199307">
    <property type="component" value="Unassembled WGS sequence"/>
</dbReference>
<keyword evidence="3" id="KW-1185">Reference proteome</keyword>
<reference evidence="2 3" key="1">
    <citation type="submission" date="2016-10" db="EMBL/GenBank/DDBJ databases">
        <authorList>
            <person name="Varghese N."/>
            <person name="Submissions S."/>
        </authorList>
    </citation>
    <scope>NUCLEOTIDE SEQUENCE [LARGE SCALE GENOMIC DNA]</scope>
    <source>
        <strain evidence="2 3">CGMCC 1.6859</strain>
    </source>
</reference>
<feature type="domain" description="Helix-turn-helix" evidence="1">
    <location>
        <begin position="69"/>
        <end position="115"/>
    </location>
</feature>
<dbReference type="RefSeq" id="WP_091133831.1">
    <property type="nucleotide sequence ID" value="NZ_FMVC01000005.1"/>
</dbReference>